<dbReference type="Proteomes" id="UP000324800">
    <property type="component" value="Unassembled WGS sequence"/>
</dbReference>
<reference evidence="2 3" key="1">
    <citation type="submission" date="2019-03" db="EMBL/GenBank/DDBJ databases">
        <title>Single cell metagenomics reveals metabolic interactions within the superorganism composed of flagellate Streblomastix strix and complex community of Bacteroidetes bacteria on its surface.</title>
        <authorList>
            <person name="Treitli S.C."/>
            <person name="Kolisko M."/>
            <person name="Husnik F."/>
            <person name="Keeling P."/>
            <person name="Hampl V."/>
        </authorList>
    </citation>
    <scope>NUCLEOTIDE SEQUENCE [LARGE SCALE GENOMIC DNA]</scope>
    <source>
        <strain evidence="2">ST1C</strain>
    </source>
</reference>
<dbReference type="AlphaFoldDB" id="A0A5J4WUD1"/>
<dbReference type="EMBL" id="SNRW01000926">
    <property type="protein sequence ID" value="KAA6398578.1"/>
    <property type="molecule type" value="Genomic_DNA"/>
</dbReference>
<evidence type="ECO:0000313" key="3">
    <source>
        <dbReference type="Proteomes" id="UP000324800"/>
    </source>
</evidence>
<dbReference type="Gene3D" id="3.40.50.12780">
    <property type="entry name" value="N-terminal domain of ligase-like"/>
    <property type="match status" value="1"/>
</dbReference>
<dbReference type="InterPro" id="IPR000873">
    <property type="entry name" value="AMP-dep_synth/lig_dom"/>
</dbReference>
<dbReference type="SUPFAM" id="SSF56801">
    <property type="entry name" value="Acetyl-CoA synthetase-like"/>
    <property type="match status" value="1"/>
</dbReference>
<feature type="non-terminal residue" evidence="2">
    <location>
        <position position="1"/>
    </location>
</feature>
<feature type="domain" description="AMP-dependent synthetase/ligase" evidence="1">
    <location>
        <begin position="51"/>
        <end position="174"/>
    </location>
</feature>
<dbReference type="InterPro" id="IPR042099">
    <property type="entry name" value="ANL_N_sf"/>
</dbReference>
<protein>
    <recommendedName>
        <fullName evidence="1">AMP-dependent synthetase/ligase domain-containing protein</fullName>
    </recommendedName>
</protein>
<evidence type="ECO:0000259" key="1">
    <source>
        <dbReference type="Pfam" id="PF00501"/>
    </source>
</evidence>
<organism evidence="2 3">
    <name type="scientific">Streblomastix strix</name>
    <dbReference type="NCBI Taxonomy" id="222440"/>
    <lineage>
        <taxon>Eukaryota</taxon>
        <taxon>Metamonada</taxon>
        <taxon>Preaxostyla</taxon>
        <taxon>Oxymonadida</taxon>
        <taxon>Streblomastigidae</taxon>
        <taxon>Streblomastix</taxon>
    </lineage>
</organism>
<comment type="caution">
    <text evidence="2">The sequence shown here is derived from an EMBL/GenBank/DDBJ whole genome shotgun (WGS) entry which is preliminary data.</text>
</comment>
<gene>
    <name evidence="2" type="ORF">EZS28_005895</name>
</gene>
<name>A0A5J4WUD1_9EUKA</name>
<evidence type="ECO:0000313" key="2">
    <source>
        <dbReference type="EMBL" id="KAA6398578.1"/>
    </source>
</evidence>
<proteinExistence type="predicted"/>
<accession>A0A5J4WUD1</accession>
<sequence>SGTTSIAEENTKFVPVTEQYYQKGLVSYDPFLPITDIFWLSPESISERDTLFHVMFNARKVVLSGRPPQLMIDMPISKPTAFSAPPIVWQAIVDQIKTKKEFRKFFGSRISIFGIGGAIVSDQLLSEIKNKYSIDIKNQYGSTELGGILDEGRPFYGVKVTIFDDDGKESDQGEMFVWKGAQ</sequence>
<dbReference type="Pfam" id="PF00501">
    <property type="entry name" value="AMP-binding"/>
    <property type="match status" value="1"/>
</dbReference>